<organism evidence="9 10">
    <name type="scientific">Pedobacter cryophilus</name>
    <dbReference type="NCBI Taxonomy" id="2571271"/>
    <lineage>
        <taxon>Bacteria</taxon>
        <taxon>Pseudomonadati</taxon>
        <taxon>Bacteroidota</taxon>
        <taxon>Sphingobacteriia</taxon>
        <taxon>Sphingobacteriales</taxon>
        <taxon>Sphingobacteriaceae</taxon>
        <taxon>Pedobacter</taxon>
    </lineage>
</organism>
<evidence type="ECO:0000256" key="1">
    <source>
        <dbReference type="ARBA" id="ARBA00004651"/>
    </source>
</evidence>
<accession>A0A4U1BYP1</accession>
<feature type="domain" description="VTT" evidence="8">
    <location>
        <begin position="49"/>
        <end position="175"/>
    </location>
</feature>
<comment type="similarity">
    <text evidence="2 7">Belongs to the DedA family.</text>
</comment>
<dbReference type="PANTHER" id="PTHR30353">
    <property type="entry name" value="INNER MEMBRANE PROTEIN DEDA-RELATED"/>
    <property type="match status" value="1"/>
</dbReference>
<feature type="transmembrane region" description="Helical" evidence="7">
    <location>
        <begin position="157"/>
        <end position="177"/>
    </location>
</feature>
<comment type="subcellular location">
    <subcellularLocation>
        <location evidence="1 7">Cell membrane</location>
        <topology evidence="1 7">Multi-pass membrane protein</topology>
    </subcellularLocation>
</comment>
<dbReference type="OrthoDB" id="9813426at2"/>
<keyword evidence="10" id="KW-1185">Reference proteome</keyword>
<dbReference type="InterPro" id="IPR032816">
    <property type="entry name" value="VTT_dom"/>
</dbReference>
<gene>
    <name evidence="9" type="ORF">FA046_10975</name>
</gene>
<evidence type="ECO:0000259" key="8">
    <source>
        <dbReference type="Pfam" id="PF09335"/>
    </source>
</evidence>
<feature type="transmembrane region" description="Helical" evidence="7">
    <location>
        <begin position="189"/>
        <end position="208"/>
    </location>
</feature>
<evidence type="ECO:0000256" key="2">
    <source>
        <dbReference type="ARBA" id="ARBA00010792"/>
    </source>
</evidence>
<feature type="transmembrane region" description="Helical" evidence="7">
    <location>
        <begin position="27"/>
        <end position="49"/>
    </location>
</feature>
<dbReference type="PANTHER" id="PTHR30353:SF0">
    <property type="entry name" value="TRANSMEMBRANE PROTEIN"/>
    <property type="match status" value="1"/>
</dbReference>
<evidence type="ECO:0000256" key="3">
    <source>
        <dbReference type="ARBA" id="ARBA00022475"/>
    </source>
</evidence>
<dbReference type="Proteomes" id="UP000308181">
    <property type="component" value="Unassembled WGS sequence"/>
</dbReference>
<dbReference type="AlphaFoldDB" id="A0A4U1BYP1"/>
<sequence>MDFINNVFDVLLNIDQHLNLLIINYQFWTYLILFIIIFAETGFVVTPFLPGDPLLFAAGALIAGGGTGLNIYLLALILFVAAVAGNQVNYSLGHYLGPKVFKPENKFLKFSYYHKTQAFFAKHGGKSVVLSRFFPVLRTFVPFVAGVIKMPFYKYSYYNITGGFLWIIGFLMLGYIFGNLPFVKENFSWVILIISIFTTLPPVIGALYSKYSPKKAIIQS</sequence>
<keyword evidence="4 7" id="KW-0812">Transmembrane</keyword>
<dbReference type="RefSeq" id="WP_136826448.1">
    <property type="nucleotide sequence ID" value="NZ_SWBP01000003.1"/>
</dbReference>
<comment type="caution">
    <text evidence="9">The sequence shown here is derived from an EMBL/GenBank/DDBJ whole genome shotgun (WGS) entry which is preliminary data.</text>
</comment>
<name>A0A4U1BYP1_9SPHI</name>
<keyword evidence="5 7" id="KW-1133">Transmembrane helix</keyword>
<dbReference type="InterPro" id="IPR032818">
    <property type="entry name" value="DedA-like"/>
</dbReference>
<evidence type="ECO:0000256" key="7">
    <source>
        <dbReference type="RuleBase" id="RU367016"/>
    </source>
</evidence>
<evidence type="ECO:0000313" key="9">
    <source>
        <dbReference type="EMBL" id="TKB97865.1"/>
    </source>
</evidence>
<protein>
    <recommendedName>
        <fullName evidence="8">VTT domain-containing protein</fullName>
    </recommendedName>
</protein>
<evidence type="ECO:0000256" key="5">
    <source>
        <dbReference type="ARBA" id="ARBA00022989"/>
    </source>
</evidence>
<proteinExistence type="inferred from homology"/>
<dbReference type="Pfam" id="PF09335">
    <property type="entry name" value="VTT_dom"/>
    <property type="match status" value="1"/>
</dbReference>
<dbReference type="EMBL" id="SWBP01000003">
    <property type="protein sequence ID" value="TKB97865.1"/>
    <property type="molecule type" value="Genomic_DNA"/>
</dbReference>
<dbReference type="GO" id="GO:0005886">
    <property type="term" value="C:plasma membrane"/>
    <property type="evidence" value="ECO:0007669"/>
    <property type="project" value="UniProtKB-SubCell"/>
</dbReference>
<reference evidence="9 10" key="1">
    <citation type="submission" date="2019-04" db="EMBL/GenBank/DDBJ databases">
        <title>Pedobacter sp. AR-3-17 sp. nov., isolated from Arctic soil.</title>
        <authorList>
            <person name="Dahal R.H."/>
            <person name="Kim D.-U."/>
        </authorList>
    </citation>
    <scope>NUCLEOTIDE SEQUENCE [LARGE SCALE GENOMIC DNA]</scope>
    <source>
        <strain evidence="9 10">AR-3-17</strain>
    </source>
</reference>
<keyword evidence="6 7" id="KW-0472">Membrane</keyword>
<evidence type="ECO:0000256" key="4">
    <source>
        <dbReference type="ARBA" id="ARBA00022692"/>
    </source>
</evidence>
<evidence type="ECO:0000256" key="6">
    <source>
        <dbReference type="ARBA" id="ARBA00023136"/>
    </source>
</evidence>
<evidence type="ECO:0000313" key="10">
    <source>
        <dbReference type="Proteomes" id="UP000308181"/>
    </source>
</evidence>
<keyword evidence="3 7" id="KW-1003">Cell membrane</keyword>
<feature type="transmembrane region" description="Helical" evidence="7">
    <location>
        <begin position="55"/>
        <end position="84"/>
    </location>
</feature>